<comment type="caution">
    <text evidence="1">The sequence shown here is derived from an EMBL/GenBank/DDBJ whole genome shotgun (WGS) entry which is preliminary data.</text>
</comment>
<evidence type="ECO:0000313" key="2">
    <source>
        <dbReference type="Proteomes" id="UP000516260"/>
    </source>
</evidence>
<evidence type="ECO:0000313" key="1">
    <source>
        <dbReference type="EMBL" id="TNN02028.1"/>
    </source>
</evidence>
<gene>
    <name evidence="1" type="ORF">fugu_009515</name>
</gene>
<dbReference type="Proteomes" id="UP000516260">
    <property type="component" value="Chromosome 10"/>
</dbReference>
<dbReference type="EMBL" id="SWLE01000002">
    <property type="protein sequence ID" value="TNN02028.1"/>
    <property type="molecule type" value="Genomic_DNA"/>
</dbReference>
<proteinExistence type="predicted"/>
<dbReference type="AlphaFoldDB" id="A0A4Z2CCQ1"/>
<reference evidence="1 2" key="1">
    <citation type="submission" date="2019-04" db="EMBL/GenBank/DDBJ databases">
        <title>The sequence and de novo assembly of Takifugu bimaculatus genome using PacBio and Hi-C technologies.</title>
        <authorList>
            <person name="Xu P."/>
            <person name="Liu B."/>
            <person name="Zhou Z."/>
        </authorList>
    </citation>
    <scope>NUCLEOTIDE SEQUENCE [LARGE SCALE GENOMIC DNA]</scope>
    <source>
        <strain evidence="1">TB-2018</strain>
        <tissue evidence="1">Muscle</tissue>
    </source>
</reference>
<keyword evidence="2" id="KW-1185">Reference proteome</keyword>
<protein>
    <submittedName>
        <fullName evidence="1">Uncharacterized protein</fullName>
    </submittedName>
</protein>
<accession>A0A4Z2CCQ1</accession>
<sequence length="80" mass="8848">MRAVTLGGFLVLPWSSNGGADMEHRLEEGTHRLLKCGALLGVTVFYVDQDFGKVRKQHHTKFPLKKGPVMESLTLHADSS</sequence>
<organism evidence="1 2">
    <name type="scientific">Takifugu bimaculatus</name>
    <dbReference type="NCBI Taxonomy" id="433685"/>
    <lineage>
        <taxon>Eukaryota</taxon>
        <taxon>Metazoa</taxon>
        <taxon>Chordata</taxon>
        <taxon>Craniata</taxon>
        <taxon>Vertebrata</taxon>
        <taxon>Euteleostomi</taxon>
        <taxon>Actinopterygii</taxon>
        <taxon>Neopterygii</taxon>
        <taxon>Teleostei</taxon>
        <taxon>Neoteleostei</taxon>
        <taxon>Acanthomorphata</taxon>
        <taxon>Eupercaria</taxon>
        <taxon>Tetraodontiformes</taxon>
        <taxon>Tetradontoidea</taxon>
        <taxon>Tetraodontidae</taxon>
        <taxon>Takifugu</taxon>
    </lineage>
</organism>
<name>A0A4Z2CCQ1_9TELE</name>